<evidence type="ECO:0000313" key="1">
    <source>
        <dbReference type="EMBL" id="KAL2060614.1"/>
    </source>
</evidence>
<accession>A0ABR4BSI2</accession>
<comment type="caution">
    <text evidence="1">The sequence shown here is derived from an EMBL/GenBank/DDBJ whole genome shotgun (WGS) entry which is preliminary data.</text>
</comment>
<name>A0ABR4BSI2_9HELO</name>
<dbReference type="EMBL" id="JAZHXI010000021">
    <property type="protein sequence ID" value="KAL2060614.1"/>
    <property type="molecule type" value="Genomic_DNA"/>
</dbReference>
<organism evidence="1 2">
    <name type="scientific">Oculimacula yallundae</name>
    <dbReference type="NCBI Taxonomy" id="86028"/>
    <lineage>
        <taxon>Eukaryota</taxon>
        <taxon>Fungi</taxon>
        <taxon>Dikarya</taxon>
        <taxon>Ascomycota</taxon>
        <taxon>Pezizomycotina</taxon>
        <taxon>Leotiomycetes</taxon>
        <taxon>Helotiales</taxon>
        <taxon>Ploettnerulaceae</taxon>
        <taxon>Oculimacula</taxon>
    </lineage>
</organism>
<sequence length="27" mass="3102">MDDYREPHLLTAIVGAVPFSIDRSIER</sequence>
<keyword evidence="2" id="KW-1185">Reference proteome</keyword>
<protein>
    <submittedName>
        <fullName evidence="1">Uncharacterized protein</fullName>
    </submittedName>
</protein>
<dbReference type="Proteomes" id="UP001595075">
    <property type="component" value="Unassembled WGS sequence"/>
</dbReference>
<reference evidence="1 2" key="1">
    <citation type="journal article" date="2024" name="Commun. Biol.">
        <title>Comparative genomic analysis of thermophilic fungi reveals convergent evolutionary adaptations and gene losses.</title>
        <authorList>
            <person name="Steindorff A.S."/>
            <person name="Aguilar-Pontes M.V."/>
            <person name="Robinson A.J."/>
            <person name="Andreopoulos B."/>
            <person name="LaButti K."/>
            <person name="Kuo A."/>
            <person name="Mondo S."/>
            <person name="Riley R."/>
            <person name="Otillar R."/>
            <person name="Haridas S."/>
            <person name="Lipzen A."/>
            <person name="Grimwood J."/>
            <person name="Schmutz J."/>
            <person name="Clum A."/>
            <person name="Reid I.D."/>
            <person name="Moisan M.C."/>
            <person name="Butler G."/>
            <person name="Nguyen T.T.M."/>
            <person name="Dewar K."/>
            <person name="Conant G."/>
            <person name="Drula E."/>
            <person name="Henrissat B."/>
            <person name="Hansel C."/>
            <person name="Singer S."/>
            <person name="Hutchinson M.I."/>
            <person name="de Vries R.P."/>
            <person name="Natvig D.O."/>
            <person name="Powell A.J."/>
            <person name="Tsang A."/>
            <person name="Grigoriev I.V."/>
        </authorList>
    </citation>
    <scope>NUCLEOTIDE SEQUENCE [LARGE SCALE GENOMIC DNA]</scope>
    <source>
        <strain evidence="1 2">CBS 494.80</strain>
    </source>
</reference>
<evidence type="ECO:0000313" key="2">
    <source>
        <dbReference type="Proteomes" id="UP001595075"/>
    </source>
</evidence>
<proteinExistence type="predicted"/>
<gene>
    <name evidence="1" type="ORF">VTL71DRAFT_9255</name>
</gene>